<dbReference type="Proteomes" id="UP000032458">
    <property type="component" value="Unassembled WGS sequence"/>
</dbReference>
<dbReference type="AlphaFoldDB" id="A0A0D7CGH4"/>
<dbReference type="Pfam" id="PF19751">
    <property type="entry name" value="DUF6238"/>
    <property type="match status" value="1"/>
</dbReference>
<organism evidence="1 2">
    <name type="scientific">Streptomyces natalensis ATCC 27448</name>
    <dbReference type="NCBI Taxonomy" id="1240678"/>
    <lineage>
        <taxon>Bacteria</taxon>
        <taxon>Bacillati</taxon>
        <taxon>Actinomycetota</taxon>
        <taxon>Actinomycetes</taxon>
        <taxon>Kitasatosporales</taxon>
        <taxon>Streptomycetaceae</taxon>
        <taxon>Streptomyces</taxon>
    </lineage>
</organism>
<accession>A0A0D7CGH4</accession>
<protein>
    <submittedName>
        <fullName evidence="1">Uncharacterized protein</fullName>
    </submittedName>
</protein>
<dbReference type="InterPro" id="IPR046205">
    <property type="entry name" value="DUF6238"/>
</dbReference>
<name>A0A0D7CGH4_9ACTN</name>
<evidence type="ECO:0000313" key="1">
    <source>
        <dbReference type="EMBL" id="KIZ14965.1"/>
    </source>
</evidence>
<comment type="caution">
    <text evidence="1">The sequence shown here is derived from an EMBL/GenBank/DDBJ whole genome shotgun (WGS) entry which is preliminary data.</text>
</comment>
<sequence length="151" mass="16636">MPTDPLPDLASDFVPFATAALDFHRAINLPTGPMAAHRTELDALHAHLTALYGLLDTHTARTTPVAEAEGDHLRACRIRLWQAAEHLHDAYHAAPHPGTGRPRTREACRARLPEGAPELTICQRHLATAAHVRRDHTPADLRDPFTGLTRH</sequence>
<evidence type="ECO:0000313" key="2">
    <source>
        <dbReference type="Proteomes" id="UP000032458"/>
    </source>
</evidence>
<gene>
    <name evidence="1" type="ORF">SNA_29755</name>
</gene>
<dbReference type="EMBL" id="JRKI01000037">
    <property type="protein sequence ID" value="KIZ14965.1"/>
    <property type="molecule type" value="Genomic_DNA"/>
</dbReference>
<dbReference type="PATRIC" id="fig|1240678.4.peg.6367"/>
<keyword evidence="2" id="KW-1185">Reference proteome</keyword>
<proteinExistence type="predicted"/>
<dbReference type="RefSeq" id="WP_044367426.1">
    <property type="nucleotide sequence ID" value="NZ_JRKI01000037.1"/>
</dbReference>
<reference evidence="1 2" key="1">
    <citation type="submission" date="2014-09" db="EMBL/GenBank/DDBJ databases">
        <title>Draft genome sequence of Streptomyces natalensis ATCC 27448, producer of the antifungal pimaricin.</title>
        <authorList>
            <person name="Mendes M.V."/>
            <person name="Beites T."/>
            <person name="Pires S."/>
            <person name="Santos C.L."/>
            <person name="Moradas-Ferreira P."/>
        </authorList>
    </citation>
    <scope>NUCLEOTIDE SEQUENCE [LARGE SCALE GENOMIC DNA]</scope>
    <source>
        <strain evidence="1 2">ATCC 27448</strain>
    </source>
</reference>